<gene>
    <name evidence="1" type="ORF">L1I30_06450</name>
</gene>
<proteinExistence type="predicted"/>
<dbReference type="EMBL" id="JAKGTH010000007">
    <property type="protein sequence ID" value="MCF4101298.1"/>
    <property type="molecule type" value="Genomic_DNA"/>
</dbReference>
<dbReference type="RefSeq" id="WP_236133446.1">
    <property type="nucleotide sequence ID" value="NZ_JAKGTH010000007.1"/>
</dbReference>
<dbReference type="Proteomes" id="UP001179363">
    <property type="component" value="Unassembled WGS sequence"/>
</dbReference>
<reference evidence="1" key="1">
    <citation type="submission" date="2022-01" db="EMBL/GenBank/DDBJ databases">
        <title>Gillisia lutea sp. nov., isolated from marine plastic residues from the Malvarosa beach (Valencia, Spain).</title>
        <authorList>
            <person name="Vidal-Verdu A."/>
            <person name="Molina-Menor E."/>
            <person name="Satari L."/>
            <person name="Pascual J."/>
            <person name="Pereto J."/>
            <person name="Porcar M."/>
        </authorList>
    </citation>
    <scope>NUCLEOTIDE SEQUENCE</scope>
    <source>
        <strain evidence="1">M10.2A</strain>
    </source>
</reference>
<comment type="caution">
    <text evidence="1">The sequence shown here is derived from an EMBL/GenBank/DDBJ whole genome shotgun (WGS) entry which is preliminary data.</text>
</comment>
<accession>A0ABS9EIK2</accession>
<keyword evidence="2" id="KW-1185">Reference proteome</keyword>
<sequence length="136" mass="16055">MEKHLELTDIDFELQFKKAQLDPALCCHEAHLRLAYIHIKKYGLDKAVKNVNYQLYSYVCFLGAEEKYNHTLTTAAVKAVSHFMRKSQATNFKAFILEFPRLKYNFKELMSVHYKIDIFNSEKAKKEFLEPDLLPF</sequence>
<evidence type="ECO:0000313" key="2">
    <source>
        <dbReference type="Proteomes" id="UP001179363"/>
    </source>
</evidence>
<name>A0ABS9EIK2_9FLAO</name>
<organism evidence="1 2">
    <name type="scientific">Gillisia lutea</name>
    <dbReference type="NCBI Taxonomy" id="2909668"/>
    <lineage>
        <taxon>Bacteria</taxon>
        <taxon>Pseudomonadati</taxon>
        <taxon>Bacteroidota</taxon>
        <taxon>Flavobacteriia</taxon>
        <taxon>Flavobacteriales</taxon>
        <taxon>Flavobacteriaceae</taxon>
        <taxon>Gillisia</taxon>
    </lineage>
</organism>
<protein>
    <recommendedName>
        <fullName evidence="3">HEPN domain-containing protein</fullName>
    </recommendedName>
</protein>
<evidence type="ECO:0000313" key="1">
    <source>
        <dbReference type="EMBL" id="MCF4101298.1"/>
    </source>
</evidence>
<evidence type="ECO:0008006" key="3">
    <source>
        <dbReference type="Google" id="ProtNLM"/>
    </source>
</evidence>